<name>A0A409WAJ8_9AGAR</name>
<dbReference type="AlphaFoldDB" id="A0A409WAJ8"/>
<dbReference type="Pfam" id="PF01753">
    <property type="entry name" value="zf-MYND"/>
    <property type="match status" value="1"/>
</dbReference>
<keyword evidence="7" id="KW-0539">Nucleus</keyword>
<evidence type="ECO:0000256" key="8">
    <source>
        <dbReference type="PROSITE-ProRule" id="PRU00134"/>
    </source>
</evidence>
<dbReference type="Gene3D" id="6.10.140.2220">
    <property type="match status" value="1"/>
</dbReference>
<reference evidence="10 11" key="1">
    <citation type="journal article" date="2018" name="Evol. Lett.">
        <title>Horizontal gene cluster transfer increased hallucinogenic mushroom diversity.</title>
        <authorList>
            <person name="Reynolds H.T."/>
            <person name="Vijayakumar V."/>
            <person name="Gluck-Thaler E."/>
            <person name="Korotkin H.B."/>
            <person name="Matheny P.B."/>
            <person name="Slot J.C."/>
        </authorList>
    </citation>
    <scope>NUCLEOTIDE SEQUENCE [LARGE SCALE GENOMIC DNA]</scope>
    <source>
        <strain evidence="10 11">SRW20</strain>
    </source>
</reference>
<feature type="domain" description="MYND-type" evidence="9">
    <location>
        <begin position="15"/>
        <end position="58"/>
    </location>
</feature>
<accession>A0A409WAJ8</accession>
<dbReference type="InterPro" id="IPR002893">
    <property type="entry name" value="Znf_MYND"/>
</dbReference>
<dbReference type="InParanoid" id="A0A409WAJ8"/>
<keyword evidence="2 8" id="KW-0863">Zinc-finger</keyword>
<dbReference type="GO" id="GO:0000981">
    <property type="term" value="F:DNA-binding transcription factor activity, RNA polymerase II-specific"/>
    <property type="evidence" value="ECO:0007669"/>
    <property type="project" value="TreeGrafter"/>
</dbReference>
<dbReference type="EMBL" id="NHYE01005252">
    <property type="protein sequence ID" value="PPQ75521.1"/>
    <property type="molecule type" value="Genomic_DNA"/>
</dbReference>
<dbReference type="SUPFAM" id="SSF144232">
    <property type="entry name" value="HIT/MYND zinc finger-like"/>
    <property type="match status" value="1"/>
</dbReference>
<comment type="caution">
    <text evidence="10">The sequence shown here is derived from an EMBL/GenBank/DDBJ whole genome shotgun (WGS) entry which is preliminary data.</text>
</comment>
<dbReference type="Proteomes" id="UP000284706">
    <property type="component" value="Unassembled WGS sequence"/>
</dbReference>
<dbReference type="InterPro" id="IPR024119">
    <property type="entry name" value="TF_DEAF-1"/>
</dbReference>
<dbReference type="GO" id="GO:0003677">
    <property type="term" value="F:DNA binding"/>
    <property type="evidence" value="ECO:0007669"/>
    <property type="project" value="UniProtKB-KW"/>
</dbReference>
<sequence>MSGVYLNPLPDKHRCAKCGTLEAPESEKKLQCCSRCRAARYCSVACQKADWPTHKVLCPQYAMGKSLDDPGVYLGKKTRKGKKDEVTRTRADILADLSAFAMCHNPDTLTVTAWNLLDLINTPSRAKTHFLGVTVRRNLDSYNPRTYYSLVDAEVLPWPLLEKAYEKRVGMDMGKGGSLLTDSPRKVFEEDEERRKREDGALGSVMIVTIEVPDGQAMSPKEALMKLVVHIVQPVGLFKEHRDTLSALPRLSKAYYIKCLENSLKGGQYATRFMPYSGTS</sequence>
<organism evidence="10 11">
    <name type="scientific">Gymnopilus dilepis</name>
    <dbReference type="NCBI Taxonomy" id="231916"/>
    <lineage>
        <taxon>Eukaryota</taxon>
        <taxon>Fungi</taxon>
        <taxon>Dikarya</taxon>
        <taxon>Basidiomycota</taxon>
        <taxon>Agaricomycotina</taxon>
        <taxon>Agaricomycetes</taxon>
        <taxon>Agaricomycetidae</taxon>
        <taxon>Agaricales</taxon>
        <taxon>Agaricineae</taxon>
        <taxon>Hymenogastraceae</taxon>
        <taxon>Gymnopilus</taxon>
    </lineage>
</organism>
<keyword evidence="11" id="KW-1185">Reference proteome</keyword>
<evidence type="ECO:0000256" key="5">
    <source>
        <dbReference type="ARBA" id="ARBA00023125"/>
    </source>
</evidence>
<evidence type="ECO:0000256" key="7">
    <source>
        <dbReference type="ARBA" id="ARBA00023242"/>
    </source>
</evidence>
<evidence type="ECO:0000259" key="9">
    <source>
        <dbReference type="PROSITE" id="PS50865"/>
    </source>
</evidence>
<dbReference type="GO" id="GO:0005634">
    <property type="term" value="C:nucleus"/>
    <property type="evidence" value="ECO:0007669"/>
    <property type="project" value="TreeGrafter"/>
</dbReference>
<keyword evidence="3" id="KW-0862">Zinc</keyword>
<evidence type="ECO:0000313" key="10">
    <source>
        <dbReference type="EMBL" id="PPQ75521.1"/>
    </source>
</evidence>
<evidence type="ECO:0000256" key="2">
    <source>
        <dbReference type="ARBA" id="ARBA00022771"/>
    </source>
</evidence>
<evidence type="ECO:0000313" key="11">
    <source>
        <dbReference type="Proteomes" id="UP000284706"/>
    </source>
</evidence>
<dbReference type="PROSITE" id="PS50865">
    <property type="entry name" value="ZF_MYND_2"/>
    <property type="match status" value="1"/>
</dbReference>
<evidence type="ECO:0000256" key="6">
    <source>
        <dbReference type="ARBA" id="ARBA00023163"/>
    </source>
</evidence>
<evidence type="ECO:0000256" key="4">
    <source>
        <dbReference type="ARBA" id="ARBA00023015"/>
    </source>
</evidence>
<dbReference type="PANTHER" id="PTHR10237:SF1">
    <property type="entry name" value="DEFORMED EPIDERMAL AUTOREGULATORY FACTOR 1 HOMOLOG"/>
    <property type="match status" value="1"/>
</dbReference>
<proteinExistence type="predicted"/>
<keyword evidence="4" id="KW-0805">Transcription regulation</keyword>
<dbReference type="GO" id="GO:0008270">
    <property type="term" value="F:zinc ion binding"/>
    <property type="evidence" value="ECO:0007669"/>
    <property type="project" value="UniProtKB-KW"/>
</dbReference>
<protein>
    <recommendedName>
        <fullName evidence="9">MYND-type domain-containing protein</fullName>
    </recommendedName>
</protein>
<dbReference type="OrthoDB" id="432970at2759"/>
<gene>
    <name evidence="10" type="ORF">CVT26_012545</name>
</gene>
<evidence type="ECO:0000256" key="3">
    <source>
        <dbReference type="ARBA" id="ARBA00022833"/>
    </source>
</evidence>
<dbReference type="PANTHER" id="PTHR10237">
    <property type="entry name" value="DEFORMED EPIDERMAL AUTOREGULATORY FACTOR 1 HOMOLOG SUPPRESSIN"/>
    <property type="match status" value="1"/>
</dbReference>
<evidence type="ECO:0000256" key="1">
    <source>
        <dbReference type="ARBA" id="ARBA00022723"/>
    </source>
</evidence>
<keyword evidence="5" id="KW-0238">DNA-binding</keyword>
<keyword evidence="1" id="KW-0479">Metal-binding</keyword>
<keyword evidence="6" id="KW-0804">Transcription</keyword>